<dbReference type="PATRIC" id="fig|1293597.4.peg.1378"/>
<feature type="domain" description="Solute-binding protein family 5" evidence="6">
    <location>
        <begin position="79"/>
        <end position="460"/>
    </location>
</feature>
<comment type="similarity">
    <text evidence="2">Belongs to the bacterial solute-binding protein 5 family.</text>
</comment>
<comment type="subcellular location">
    <subcellularLocation>
        <location evidence="1">Cell envelope</location>
    </subcellularLocation>
</comment>
<reference evidence="7 8" key="1">
    <citation type="journal article" date="2015" name="Genome Announc.">
        <title>Expanding the biotechnology potential of lactobacilli through comparative genomics of 213 strains and associated genera.</title>
        <authorList>
            <person name="Sun Z."/>
            <person name="Harris H.M."/>
            <person name="McCann A."/>
            <person name="Guo C."/>
            <person name="Argimon S."/>
            <person name="Zhang W."/>
            <person name="Yang X."/>
            <person name="Jeffery I.B."/>
            <person name="Cooney J.C."/>
            <person name="Kagawa T.F."/>
            <person name="Liu W."/>
            <person name="Song Y."/>
            <person name="Salvetti E."/>
            <person name="Wrobel A."/>
            <person name="Rasinkangas P."/>
            <person name="Parkhill J."/>
            <person name="Rea M.C."/>
            <person name="O'Sullivan O."/>
            <person name="Ritari J."/>
            <person name="Douillard F.P."/>
            <person name="Paul Ross R."/>
            <person name="Yang R."/>
            <person name="Briner A.E."/>
            <person name="Felis G.E."/>
            <person name="de Vos W.M."/>
            <person name="Barrangou R."/>
            <person name="Klaenhammer T.R."/>
            <person name="Caufield P.W."/>
            <person name="Cui Y."/>
            <person name="Zhang H."/>
            <person name="O'Toole P.W."/>
        </authorList>
    </citation>
    <scope>NUCLEOTIDE SEQUENCE [LARGE SCALE GENOMIC DNA]</scope>
    <source>
        <strain evidence="7 8">DSM 19284</strain>
    </source>
</reference>
<evidence type="ECO:0000313" key="7">
    <source>
        <dbReference type="EMBL" id="KRL00555.1"/>
    </source>
</evidence>
<dbReference type="GO" id="GO:0030313">
    <property type="term" value="C:cell envelope"/>
    <property type="evidence" value="ECO:0007669"/>
    <property type="project" value="UniProtKB-SubCell"/>
</dbReference>
<dbReference type="Gene3D" id="3.40.190.10">
    <property type="entry name" value="Periplasmic binding protein-like II"/>
    <property type="match status" value="1"/>
</dbReference>
<keyword evidence="8" id="KW-1185">Reference proteome</keyword>
<dbReference type="PANTHER" id="PTHR30290:SF10">
    <property type="entry name" value="PERIPLASMIC OLIGOPEPTIDE-BINDING PROTEIN-RELATED"/>
    <property type="match status" value="1"/>
</dbReference>
<dbReference type="PIRSF" id="PIRSF002741">
    <property type="entry name" value="MppA"/>
    <property type="match status" value="1"/>
</dbReference>
<evidence type="ECO:0000256" key="1">
    <source>
        <dbReference type="ARBA" id="ARBA00004196"/>
    </source>
</evidence>
<dbReference type="FunFam" id="3.90.76.10:FF:000001">
    <property type="entry name" value="Oligopeptide ABC transporter substrate-binding protein"/>
    <property type="match status" value="1"/>
</dbReference>
<dbReference type="AlphaFoldDB" id="A0A0R1M8D8"/>
<dbReference type="PANTHER" id="PTHR30290">
    <property type="entry name" value="PERIPLASMIC BINDING COMPONENT OF ABC TRANSPORTER"/>
    <property type="match status" value="1"/>
</dbReference>
<name>A0A0R1M8D8_9LACO</name>
<accession>A0A0R1M8D8</accession>
<dbReference type="InterPro" id="IPR039424">
    <property type="entry name" value="SBP_5"/>
</dbReference>
<keyword evidence="3" id="KW-0813">Transport</keyword>
<dbReference type="Gene3D" id="3.90.76.10">
    <property type="entry name" value="Dipeptide-binding Protein, Domain 1"/>
    <property type="match status" value="1"/>
</dbReference>
<dbReference type="CDD" id="cd08504">
    <property type="entry name" value="PBP2_OppA"/>
    <property type="match status" value="1"/>
</dbReference>
<evidence type="ECO:0000313" key="8">
    <source>
        <dbReference type="Proteomes" id="UP000051074"/>
    </source>
</evidence>
<evidence type="ECO:0000256" key="3">
    <source>
        <dbReference type="ARBA" id="ARBA00022448"/>
    </source>
</evidence>
<keyword evidence="5" id="KW-0653">Protein transport</keyword>
<comment type="caution">
    <text evidence="7">The sequence shown here is derived from an EMBL/GenBank/DDBJ whole genome shotgun (WGS) entry which is preliminary data.</text>
</comment>
<dbReference type="Pfam" id="PF00496">
    <property type="entry name" value="SBP_bac_5"/>
    <property type="match status" value="1"/>
</dbReference>
<evidence type="ECO:0000256" key="5">
    <source>
        <dbReference type="ARBA" id="ARBA00022856"/>
    </source>
</evidence>
<evidence type="ECO:0000256" key="4">
    <source>
        <dbReference type="ARBA" id="ARBA00022729"/>
    </source>
</evidence>
<dbReference type="Gene3D" id="3.10.105.10">
    <property type="entry name" value="Dipeptide-binding Protein, Domain 3"/>
    <property type="match status" value="1"/>
</dbReference>
<dbReference type="GO" id="GO:0015833">
    <property type="term" value="P:peptide transport"/>
    <property type="evidence" value="ECO:0007669"/>
    <property type="project" value="UniProtKB-KW"/>
</dbReference>
<sequence length="542" mass="60104">MEEEDKTMKKKLLTLGTVLAAMTLTACGQANGSKAKTSLNLMESDVVASLDTSATASIPQWDTLVQTMAGLYKSDKNDNPVPAMAKSYKKSKDGTRYTFYLRKAKWSNGDQVTAQDFVTAWRKGVSPTAMSGYNYIFKGIKNAAAVSSGKKKASTLGVKALDAHTLQVDLEYPMPTFVQKMVMPAFYPMDTQLVAKYGKKYGMTSKAMAFNGAFKVTGWKNTDEKWHLVKNKFYYAASEVKLQTMNYQVVKDSNTAHQLFEQGSLDDATVTGTTAQGLQKSKNLYHLYRSGNDFLNVNMAKGKTLSNVDLRHALYLVMDRNQLAKKVLADGSKASYTFSAPNAAKYPGTKTDFAKKAQPTETYNVAKAKKLWAKGLKEAGLKSVTLTLVTSDTTTDKNVGEFVQSQVQGKLSNVKVEVKSLPSKSSMNLVTTGKYDLYLSLWLNDYADPISELETLQSDNSHNYGKYESTAFNQQLNLARSKNATTTKAYFANLLAAQKQMNKDYPVLPLYTMVEDHLVKSNLKGVLWHKVGMVDYTRAYFK</sequence>
<dbReference type="STRING" id="1293597.FC20_GL001294"/>
<dbReference type="SUPFAM" id="SSF53850">
    <property type="entry name" value="Periplasmic binding protein-like II"/>
    <property type="match status" value="1"/>
</dbReference>
<proteinExistence type="inferred from homology"/>
<protein>
    <submittedName>
        <fullName evidence="7">Oligopeptide abc superfamily atp binding cassette transporter, binding protein</fullName>
    </submittedName>
</protein>
<dbReference type="EMBL" id="AZDU01000042">
    <property type="protein sequence ID" value="KRL00555.1"/>
    <property type="molecule type" value="Genomic_DNA"/>
</dbReference>
<dbReference type="InterPro" id="IPR030678">
    <property type="entry name" value="Peptide/Ni-bd"/>
</dbReference>
<dbReference type="GO" id="GO:0043190">
    <property type="term" value="C:ATP-binding cassette (ABC) transporter complex"/>
    <property type="evidence" value="ECO:0007669"/>
    <property type="project" value="InterPro"/>
</dbReference>
<evidence type="ECO:0000256" key="2">
    <source>
        <dbReference type="ARBA" id="ARBA00005695"/>
    </source>
</evidence>
<dbReference type="GO" id="GO:1904680">
    <property type="term" value="F:peptide transmembrane transporter activity"/>
    <property type="evidence" value="ECO:0007669"/>
    <property type="project" value="TreeGrafter"/>
</dbReference>
<keyword evidence="5" id="KW-0571">Peptide transport</keyword>
<dbReference type="eggNOG" id="COG4166">
    <property type="taxonomic scope" value="Bacteria"/>
</dbReference>
<organism evidence="7 8">
    <name type="scientific">Lactobacillus equicursoris DSM 19284 = JCM 14600 = CIP 110162</name>
    <dbReference type="NCBI Taxonomy" id="1293597"/>
    <lineage>
        <taxon>Bacteria</taxon>
        <taxon>Bacillati</taxon>
        <taxon>Bacillota</taxon>
        <taxon>Bacilli</taxon>
        <taxon>Lactobacillales</taxon>
        <taxon>Lactobacillaceae</taxon>
        <taxon>Lactobacillus</taxon>
    </lineage>
</organism>
<keyword evidence="4" id="KW-0732">Signal</keyword>
<dbReference type="PROSITE" id="PS51257">
    <property type="entry name" value="PROKAR_LIPOPROTEIN"/>
    <property type="match status" value="1"/>
</dbReference>
<dbReference type="GO" id="GO:0042597">
    <property type="term" value="C:periplasmic space"/>
    <property type="evidence" value="ECO:0007669"/>
    <property type="project" value="UniProtKB-ARBA"/>
</dbReference>
<evidence type="ECO:0000259" key="6">
    <source>
        <dbReference type="Pfam" id="PF00496"/>
    </source>
</evidence>
<dbReference type="InterPro" id="IPR000914">
    <property type="entry name" value="SBP_5_dom"/>
</dbReference>
<gene>
    <name evidence="7" type="ORF">FC20_GL001294</name>
</gene>
<dbReference type="Proteomes" id="UP000051074">
    <property type="component" value="Unassembled WGS sequence"/>
</dbReference>